<feature type="compositionally biased region" description="Polar residues" evidence="1">
    <location>
        <begin position="51"/>
        <end position="71"/>
    </location>
</feature>
<dbReference type="AlphaFoldDB" id="M7BQZ8"/>
<evidence type="ECO:0000313" key="3">
    <source>
        <dbReference type="Proteomes" id="UP000031443"/>
    </source>
</evidence>
<gene>
    <name evidence="2" type="ORF">UY3_12323</name>
</gene>
<feature type="region of interest" description="Disordered" evidence="1">
    <location>
        <begin position="27"/>
        <end position="88"/>
    </location>
</feature>
<organism evidence="2 3">
    <name type="scientific">Chelonia mydas</name>
    <name type="common">Green sea-turtle</name>
    <name type="synonym">Chelonia agassizi</name>
    <dbReference type="NCBI Taxonomy" id="8469"/>
    <lineage>
        <taxon>Eukaryota</taxon>
        <taxon>Metazoa</taxon>
        <taxon>Chordata</taxon>
        <taxon>Craniata</taxon>
        <taxon>Vertebrata</taxon>
        <taxon>Euteleostomi</taxon>
        <taxon>Archelosauria</taxon>
        <taxon>Testudinata</taxon>
        <taxon>Testudines</taxon>
        <taxon>Cryptodira</taxon>
        <taxon>Durocryptodira</taxon>
        <taxon>Americhelydia</taxon>
        <taxon>Chelonioidea</taxon>
        <taxon>Cheloniidae</taxon>
        <taxon>Chelonia</taxon>
    </lineage>
</organism>
<dbReference type="EMBL" id="KB549240">
    <property type="protein sequence ID" value="EMP30552.1"/>
    <property type="molecule type" value="Genomic_DNA"/>
</dbReference>
<evidence type="ECO:0000313" key="2">
    <source>
        <dbReference type="EMBL" id="EMP30552.1"/>
    </source>
</evidence>
<reference evidence="3" key="1">
    <citation type="journal article" date="2013" name="Nat. Genet.">
        <title>The draft genomes of soft-shell turtle and green sea turtle yield insights into the development and evolution of the turtle-specific body plan.</title>
        <authorList>
            <person name="Wang Z."/>
            <person name="Pascual-Anaya J."/>
            <person name="Zadissa A."/>
            <person name="Li W."/>
            <person name="Niimura Y."/>
            <person name="Huang Z."/>
            <person name="Li C."/>
            <person name="White S."/>
            <person name="Xiong Z."/>
            <person name="Fang D."/>
            <person name="Wang B."/>
            <person name="Ming Y."/>
            <person name="Chen Y."/>
            <person name="Zheng Y."/>
            <person name="Kuraku S."/>
            <person name="Pignatelli M."/>
            <person name="Herrero J."/>
            <person name="Beal K."/>
            <person name="Nozawa M."/>
            <person name="Li Q."/>
            <person name="Wang J."/>
            <person name="Zhang H."/>
            <person name="Yu L."/>
            <person name="Shigenobu S."/>
            <person name="Wang J."/>
            <person name="Liu J."/>
            <person name="Flicek P."/>
            <person name="Searle S."/>
            <person name="Wang J."/>
            <person name="Kuratani S."/>
            <person name="Yin Y."/>
            <person name="Aken B."/>
            <person name="Zhang G."/>
            <person name="Irie N."/>
        </authorList>
    </citation>
    <scope>NUCLEOTIDE SEQUENCE [LARGE SCALE GENOMIC DNA]</scope>
</reference>
<sequence>MTLVQPGTRQSEPDSASAQIRALLYSSPVARTVPGQAGPNQQRHQPHTAAPGTSTTEPAAGSSDTAVTHHTLTYPPRGDMDPAVPGEL</sequence>
<dbReference type="Proteomes" id="UP000031443">
    <property type="component" value="Unassembled WGS sequence"/>
</dbReference>
<evidence type="ECO:0000256" key="1">
    <source>
        <dbReference type="SAM" id="MobiDB-lite"/>
    </source>
</evidence>
<name>M7BQZ8_CHEMY</name>
<keyword evidence="3" id="KW-1185">Reference proteome</keyword>
<accession>M7BQZ8</accession>
<protein>
    <submittedName>
        <fullName evidence="2">Uncharacterized protein</fullName>
    </submittedName>
</protein>
<proteinExistence type="predicted"/>